<dbReference type="GO" id="GO:0005840">
    <property type="term" value="C:ribosome"/>
    <property type="evidence" value="ECO:0007669"/>
    <property type="project" value="UniProtKB-KW"/>
</dbReference>
<dbReference type="AlphaFoldDB" id="A0A554LKL6"/>
<dbReference type="InterPro" id="IPR034704">
    <property type="entry name" value="Ribosomal_bL28/bL31-like_sf"/>
</dbReference>
<dbReference type="Gene3D" id="2.30.170.40">
    <property type="entry name" value="Ribosomal protein L28/L24"/>
    <property type="match status" value="1"/>
</dbReference>
<evidence type="ECO:0000256" key="3">
    <source>
        <dbReference type="ARBA" id="ARBA00023274"/>
    </source>
</evidence>
<comment type="caution">
    <text evidence="4">The sequence shown here is derived from an EMBL/GenBank/DDBJ whole genome shotgun (WGS) entry which is preliminary data.</text>
</comment>
<reference evidence="4 5" key="1">
    <citation type="submission" date="2017-07" db="EMBL/GenBank/DDBJ databases">
        <title>Mechanisms for carbon and nitrogen cycling indicate functional differentiation within the Candidate Phyla Radiation.</title>
        <authorList>
            <person name="Danczak R.E."/>
            <person name="Johnston M.D."/>
            <person name="Kenah C."/>
            <person name="Slattery M."/>
            <person name="Wrighton K.C."/>
            <person name="Wilkins M.J."/>
        </authorList>
    </citation>
    <scope>NUCLEOTIDE SEQUENCE [LARGE SCALE GENOMIC DNA]</scope>
    <source>
        <strain evidence="4">Licking1014_7</strain>
    </source>
</reference>
<dbReference type="InterPro" id="IPR050096">
    <property type="entry name" value="Bacterial_rp_bL28"/>
</dbReference>
<evidence type="ECO:0008006" key="6">
    <source>
        <dbReference type="Google" id="ProtNLM"/>
    </source>
</evidence>
<dbReference type="Proteomes" id="UP000315689">
    <property type="component" value="Unassembled WGS sequence"/>
</dbReference>
<comment type="similarity">
    <text evidence="1">Belongs to the bacterial ribosomal protein bL28 family.</text>
</comment>
<dbReference type="InterPro" id="IPR026569">
    <property type="entry name" value="Ribosomal_bL28"/>
</dbReference>
<evidence type="ECO:0000256" key="1">
    <source>
        <dbReference type="ARBA" id="ARBA00008760"/>
    </source>
</evidence>
<dbReference type="PANTHER" id="PTHR39080">
    <property type="entry name" value="50S RIBOSOMAL PROTEIN L28"/>
    <property type="match status" value="1"/>
</dbReference>
<dbReference type="PANTHER" id="PTHR39080:SF1">
    <property type="entry name" value="LARGE RIBOSOMAL SUBUNIT PROTEIN BL28A"/>
    <property type="match status" value="1"/>
</dbReference>
<accession>A0A554LKL6</accession>
<proteinExistence type="inferred from homology"/>
<dbReference type="GO" id="GO:0003735">
    <property type="term" value="F:structural constituent of ribosome"/>
    <property type="evidence" value="ECO:0007669"/>
    <property type="project" value="InterPro"/>
</dbReference>
<keyword evidence="3" id="KW-0687">Ribonucleoprotein</keyword>
<dbReference type="EMBL" id="VMGK01000005">
    <property type="protein sequence ID" value="TSC93189.1"/>
    <property type="molecule type" value="Genomic_DNA"/>
</dbReference>
<evidence type="ECO:0000256" key="2">
    <source>
        <dbReference type="ARBA" id="ARBA00022980"/>
    </source>
</evidence>
<keyword evidence="2" id="KW-0689">Ribosomal protein</keyword>
<dbReference type="SUPFAM" id="SSF143800">
    <property type="entry name" value="L28p-like"/>
    <property type="match status" value="1"/>
</dbReference>
<dbReference type="Pfam" id="PF00830">
    <property type="entry name" value="Ribosomal_L28"/>
    <property type="match status" value="1"/>
</dbReference>
<dbReference type="InterPro" id="IPR037147">
    <property type="entry name" value="Ribosomal_bL28_sf"/>
</dbReference>
<evidence type="ECO:0000313" key="4">
    <source>
        <dbReference type="EMBL" id="TSC93189.1"/>
    </source>
</evidence>
<protein>
    <recommendedName>
        <fullName evidence="6">50S ribosomal protein L28</fullName>
    </recommendedName>
</protein>
<evidence type="ECO:0000313" key="5">
    <source>
        <dbReference type="Proteomes" id="UP000315689"/>
    </source>
</evidence>
<organism evidence="4 5">
    <name type="scientific">Candidatus Berkelbacteria bacterium Licking1014_7</name>
    <dbReference type="NCBI Taxonomy" id="2017147"/>
    <lineage>
        <taxon>Bacteria</taxon>
        <taxon>Candidatus Berkelbacteria</taxon>
    </lineage>
</organism>
<sequence>MIRLRIPKQVCAICNKGSVIGYNRPKSLHRTKKVVNPNLQKMKFDGKIQSLVCTGCMRTMKKKSDPLRNNFL</sequence>
<name>A0A554LKL6_9BACT</name>
<dbReference type="GO" id="GO:1990904">
    <property type="term" value="C:ribonucleoprotein complex"/>
    <property type="evidence" value="ECO:0007669"/>
    <property type="project" value="UniProtKB-KW"/>
</dbReference>
<gene>
    <name evidence="4" type="ORF">CEN89_199</name>
</gene>